<name>A0A366EQF8_9HYPH</name>
<dbReference type="EMBL" id="QNRK01000040">
    <property type="protein sequence ID" value="RBP04186.1"/>
    <property type="molecule type" value="Genomic_DNA"/>
</dbReference>
<dbReference type="GO" id="GO:0016020">
    <property type="term" value="C:membrane"/>
    <property type="evidence" value="ECO:0007669"/>
    <property type="project" value="UniProtKB-SubCell"/>
</dbReference>
<organism evidence="7 8">
    <name type="scientific">Roseiarcus fermentans</name>
    <dbReference type="NCBI Taxonomy" id="1473586"/>
    <lineage>
        <taxon>Bacteria</taxon>
        <taxon>Pseudomonadati</taxon>
        <taxon>Pseudomonadota</taxon>
        <taxon>Alphaproteobacteria</taxon>
        <taxon>Hyphomicrobiales</taxon>
        <taxon>Roseiarcaceae</taxon>
        <taxon>Roseiarcus</taxon>
    </lineage>
</organism>
<dbReference type="AlphaFoldDB" id="A0A366EQF8"/>
<proteinExistence type="predicted"/>
<keyword evidence="8" id="KW-1185">Reference proteome</keyword>
<dbReference type="PANTHER" id="PTHR32322">
    <property type="entry name" value="INNER MEMBRANE TRANSPORTER"/>
    <property type="match status" value="1"/>
</dbReference>
<gene>
    <name evidence="7" type="ORF">DFR50_14059</name>
</gene>
<feature type="transmembrane region" description="Helical" evidence="5">
    <location>
        <begin position="7"/>
        <end position="25"/>
    </location>
</feature>
<protein>
    <submittedName>
        <fullName evidence="7">EamA-like transporter family protein</fullName>
    </submittedName>
</protein>
<evidence type="ECO:0000256" key="4">
    <source>
        <dbReference type="ARBA" id="ARBA00023136"/>
    </source>
</evidence>
<dbReference type="PANTHER" id="PTHR32322:SF9">
    <property type="entry name" value="AMINO-ACID METABOLITE EFFLUX PUMP-RELATED"/>
    <property type="match status" value="1"/>
</dbReference>
<evidence type="ECO:0000259" key="6">
    <source>
        <dbReference type="Pfam" id="PF00892"/>
    </source>
</evidence>
<dbReference type="OrthoDB" id="5242975at2"/>
<feature type="transmembrane region" description="Helical" evidence="5">
    <location>
        <begin position="94"/>
        <end position="113"/>
    </location>
</feature>
<comment type="subcellular location">
    <subcellularLocation>
        <location evidence="1">Membrane</location>
        <topology evidence="1">Multi-pass membrane protein</topology>
    </subcellularLocation>
</comment>
<keyword evidence="2 5" id="KW-0812">Transmembrane</keyword>
<dbReference type="SUPFAM" id="SSF103481">
    <property type="entry name" value="Multidrug resistance efflux transporter EmrE"/>
    <property type="match status" value="2"/>
</dbReference>
<feature type="transmembrane region" description="Helical" evidence="5">
    <location>
        <begin position="184"/>
        <end position="204"/>
    </location>
</feature>
<evidence type="ECO:0000313" key="8">
    <source>
        <dbReference type="Proteomes" id="UP000253529"/>
    </source>
</evidence>
<reference evidence="7 8" key="1">
    <citation type="submission" date="2018-06" db="EMBL/GenBank/DDBJ databases">
        <title>Genomic Encyclopedia of Type Strains, Phase IV (KMG-IV): sequencing the most valuable type-strain genomes for metagenomic binning, comparative biology and taxonomic classification.</title>
        <authorList>
            <person name="Goeker M."/>
        </authorList>
    </citation>
    <scope>NUCLEOTIDE SEQUENCE [LARGE SCALE GENOMIC DNA]</scope>
    <source>
        <strain evidence="7 8">DSM 24875</strain>
    </source>
</reference>
<evidence type="ECO:0000256" key="2">
    <source>
        <dbReference type="ARBA" id="ARBA00022692"/>
    </source>
</evidence>
<accession>A0A366EQF8</accession>
<feature type="transmembrane region" description="Helical" evidence="5">
    <location>
        <begin position="216"/>
        <end position="237"/>
    </location>
</feature>
<dbReference type="Pfam" id="PF00892">
    <property type="entry name" value="EamA"/>
    <property type="match status" value="1"/>
</dbReference>
<evidence type="ECO:0000256" key="1">
    <source>
        <dbReference type="ARBA" id="ARBA00004141"/>
    </source>
</evidence>
<keyword evidence="3 5" id="KW-1133">Transmembrane helix</keyword>
<dbReference type="Proteomes" id="UP000253529">
    <property type="component" value="Unassembled WGS sequence"/>
</dbReference>
<feature type="domain" description="EamA" evidence="6">
    <location>
        <begin position="155"/>
        <end position="290"/>
    </location>
</feature>
<dbReference type="RefSeq" id="WP_113892275.1">
    <property type="nucleotide sequence ID" value="NZ_QNRK01000040.1"/>
</dbReference>
<comment type="caution">
    <text evidence="7">The sequence shown here is derived from an EMBL/GenBank/DDBJ whole genome shotgun (WGS) entry which is preliminary data.</text>
</comment>
<evidence type="ECO:0000256" key="5">
    <source>
        <dbReference type="SAM" id="Phobius"/>
    </source>
</evidence>
<sequence>MAAYARLGALSLLWGSSFLLIKIAAGLLAPLGFALARVGVAAATLLLVAAASGRLWPGSRPGLWATLAGLSLLGQVAPFLLLGVAARLTTSADMALMMGVAPIFVFVAGRFAPSGDRWTLLGAFGLAVGFAGLGLALAAPAAAAAGGGSAIEGRAFALAAAFCYAMSALTSGPATREIGAVRAVAASMTLSTLLLGLAALAGAAPLANPAAESSPLAPLAAMAALGVFNTALAYFVYFRLIASEGPTFASLNNDVVPVVGVVGGAAALGESVAPTAWAGLALVLSGVVLTGRATRSGEGARSR</sequence>
<feature type="transmembrane region" description="Helical" evidence="5">
    <location>
        <begin position="120"/>
        <end position="143"/>
    </location>
</feature>
<dbReference type="InterPro" id="IPR037185">
    <property type="entry name" value="EmrE-like"/>
</dbReference>
<feature type="transmembrane region" description="Helical" evidence="5">
    <location>
        <begin position="63"/>
        <end position="88"/>
    </location>
</feature>
<evidence type="ECO:0000313" key="7">
    <source>
        <dbReference type="EMBL" id="RBP04186.1"/>
    </source>
</evidence>
<feature type="transmembrane region" description="Helical" evidence="5">
    <location>
        <begin position="31"/>
        <end position="51"/>
    </location>
</feature>
<dbReference type="InterPro" id="IPR050638">
    <property type="entry name" value="AA-Vitamin_Transporters"/>
</dbReference>
<keyword evidence="4 5" id="KW-0472">Membrane</keyword>
<dbReference type="InterPro" id="IPR000620">
    <property type="entry name" value="EamA_dom"/>
</dbReference>
<feature type="transmembrane region" description="Helical" evidence="5">
    <location>
        <begin position="155"/>
        <end position="172"/>
    </location>
</feature>
<evidence type="ECO:0000256" key="3">
    <source>
        <dbReference type="ARBA" id="ARBA00022989"/>
    </source>
</evidence>